<name>M0M180_9EURY</name>
<reference evidence="1 2" key="1">
    <citation type="journal article" date="2014" name="PLoS Genet.">
        <title>Phylogenetically driven sequencing of extremely halophilic archaea reveals strategies for static and dynamic osmo-response.</title>
        <authorList>
            <person name="Becker E.A."/>
            <person name="Seitzer P.M."/>
            <person name="Tritt A."/>
            <person name="Larsen D."/>
            <person name="Krusor M."/>
            <person name="Yao A.I."/>
            <person name="Wu D."/>
            <person name="Madern D."/>
            <person name="Eisen J.A."/>
            <person name="Darling A.E."/>
            <person name="Facciotti M.T."/>
        </authorList>
    </citation>
    <scope>NUCLEOTIDE SEQUENCE [LARGE SCALE GENOMIC DNA]</scope>
    <source>
        <strain evidence="1 2">100A6</strain>
    </source>
</reference>
<dbReference type="OrthoDB" id="156156at2157"/>
<dbReference type="Pfam" id="PF19887">
    <property type="entry name" value="DUF6360"/>
    <property type="match status" value="1"/>
</dbReference>
<dbReference type="Proteomes" id="UP000011566">
    <property type="component" value="Unassembled WGS sequence"/>
</dbReference>
<dbReference type="PATRIC" id="fig|1132509.6.peg.2359"/>
<organism evidence="1 2">
    <name type="scientific">Halococcus hamelinensis 100A6</name>
    <dbReference type="NCBI Taxonomy" id="1132509"/>
    <lineage>
        <taxon>Archaea</taxon>
        <taxon>Methanobacteriati</taxon>
        <taxon>Methanobacteriota</taxon>
        <taxon>Stenosarchaea group</taxon>
        <taxon>Halobacteria</taxon>
        <taxon>Halobacteriales</taxon>
        <taxon>Halococcaceae</taxon>
        <taxon>Halococcus</taxon>
    </lineage>
</organism>
<accession>M0M180</accession>
<dbReference type="RefSeq" id="WP_007693616.1">
    <property type="nucleotide sequence ID" value="NZ_AJRK01000045.1"/>
</dbReference>
<keyword evidence="2" id="KW-1185">Reference proteome</keyword>
<comment type="caution">
    <text evidence="1">The sequence shown here is derived from an EMBL/GenBank/DDBJ whole genome shotgun (WGS) entry which is preliminary data.</text>
</comment>
<gene>
    <name evidence="1" type="ORF">C447_10445</name>
</gene>
<dbReference type="EMBL" id="AOMB01000031">
    <property type="protein sequence ID" value="EMA38140.1"/>
    <property type="molecule type" value="Genomic_DNA"/>
</dbReference>
<evidence type="ECO:0000313" key="2">
    <source>
        <dbReference type="Proteomes" id="UP000011566"/>
    </source>
</evidence>
<dbReference type="AlphaFoldDB" id="M0M180"/>
<evidence type="ECO:0000313" key="1">
    <source>
        <dbReference type="EMBL" id="EMA38140.1"/>
    </source>
</evidence>
<proteinExistence type="predicted"/>
<sequence>MNRRSLDVTSRTTFDHLPARAEGDGWRHESIAVLDVESPRGEDRVELGFELDGGTEILPHHVDRVPLAPDQARSLAADLEAAAAAAERGEAMVSRRG</sequence>
<dbReference type="eggNOG" id="arCOG04700">
    <property type="taxonomic scope" value="Archaea"/>
</dbReference>
<dbReference type="InterPro" id="IPR045940">
    <property type="entry name" value="DUF6360"/>
</dbReference>
<protein>
    <submittedName>
        <fullName evidence="1">Uncharacterized protein</fullName>
    </submittedName>
</protein>